<dbReference type="Proteomes" id="UP000002282">
    <property type="component" value="Chromosome 2R"/>
</dbReference>
<dbReference type="AlphaFoldDB" id="A0A0R1DUG0"/>
<evidence type="ECO:0000313" key="1">
    <source>
        <dbReference type="EMBL" id="KRJ98777.1"/>
    </source>
</evidence>
<evidence type="ECO:0000313" key="2">
    <source>
        <dbReference type="Proteomes" id="UP000002282"/>
    </source>
</evidence>
<protein>
    <submittedName>
        <fullName evidence="1">Uncharacterized protein</fullName>
    </submittedName>
</protein>
<name>A0A0R1DUG0_DROYA</name>
<organism evidence="1 2">
    <name type="scientific">Drosophila yakuba</name>
    <name type="common">Fruit fly</name>
    <dbReference type="NCBI Taxonomy" id="7245"/>
    <lineage>
        <taxon>Eukaryota</taxon>
        <taxon>Metazoa</taxon>
        <taxon>Ecdysozoa</taxon>
        <taxon>Arthropoda</taxon>
        <taxon>Hexapoda</taxon>
        <taxon>Insecta</taxon>
        <taxon>Pterygota</taxon>
        <taxon>Neoptera</taxon>
        <taxon>Endopterygota</taxon>
        <taxon>Diptera</taxon>
        <taxon>Brachycera</taxon>
        <taxon>Muscomorpha</taxon>
        <taxon>Ephydroidea</taxon>
        <taxon>Drosophilidae</taxon>
        <taxon>Drosophila</taxon>
        <taxon>Sophophora</taxon>
    </lineage>
</organism>
<reference evidence="1 2" key="1">
    <citation type="journal article" date="2007" name="Nature">
        <title>Evolution of genes and genomes on the Drosophila phylogeny.</title>
        <authorList>
            <consortium name="Drosophila 12 Genomes Consortium"/>
            <person name="Clark A.G."/>
            <person name="Eisen M.B."/>
            <person name="Smith D.R."/>
            <person name="Bergman C.M."/>
            <person name="Oliver B."/>
            <person name="Markow T.A."/>
            <person name="Kaufman T.C."/>
            <person name="Kellis M."/>
            <person name="Gelbart W."/>
            <person name="Iyer V.N."/>
            <person name="Pollard D.A."/>
            <person name="Sackton T.B."/>
            <person name="Larracuente A.M."/>
            <person name="Singh N.D."/>
            <person name="Abad J.P."/>
            <person name="Abt D.N."/>
            <person name="Adryan B."/>
            <person name="Aguade M."/>
            <person name="Akashi H."/>
            <person name="Anderson W.W."/>
            <person name="Aquadro C.F."/>
            <person name="Ardell D.H."/>
            <person name="Arguello R."/>
            <person name="Artieri C.G."/>
            <person name="Barbash D.A."/>
            <person name="Barker D."/>
            <person name="Barsanti P."/>
            <person name="Batterham P."/>
            <person name="Batzoglou S."/>
            <person name="Begun D."/>
            <person name="Bhutkar A."/>
            <person name="Blanco E."/>
            <person name="Bosak S.A."/>
            <person name="Bradley R.K."/>
            <person name="Brand A.D."/>
            <person name="Brent M.R."/>
            <person name="Brooks A.N."/>
            <person name="Brown R.H."/>
            <person name="Butlin R.K."/>
            <person name="Caggese C."/>
            <person name="Calvi B.R."/>
            <person name="Bernardo de Carvalho A."/>
            <person name="Caspi A."/>
            <person name="Castrezana S."/>
            <person name="Celniker S.E."/>
            <person name="Chang J.L."/>
            <person name="Chapple C."/>
            <person name="Chatterji S."/>
            <person name="Chinwalla A."/>
            <person name="Civetta A."/>
            <person name="Clifton S.W."/>
            <person name="Comeron J.M."/>
            <person name="Costello J.C."/>
            <person name="Coyne J.A."/>
            <person name="Daub J."/>
            <person name="David R.G."/>
            <person name="Delcher A.L."/>
            <person name="Delehaunty K."/>
            <person name="Do C.B."/>
            <person name="Ebling H."/>
            <person name="Edwards K."/>
            <person name="Eickbush T."/>
            <person name="Evans J.D."/>
            <person name="Filipski A."/>
            <person name="Findeiss S."/>
            <person name="Freyhult E."/>
            <person name="Fulton L."/>
            <person name="Fulton R."/>
            <person name="Garcia A.C."/>
            <person name="Gardiner A."/>
            <person name="Garfield D.A."/>
            <person name="Garvin B.E."/>
            <person name="Gibson G."/>
            <person name="Gilbert D."/>
            <person name="Gnerre S."/>
            <person name="Godfrey J."/>
            <person name="Good R."/>
            <person name="Gotea V."/>
            <person name="Gravely B."/>
            <person name="Greenberg A.J."/>
            <person name="Griffiths-Jones S."/>
            <person name="Gross S."/>
            <person name="Guigo R."/>
            <person name="Gustafson E.A."/>
            <person name="Haerty W."/>
            <person name="Hahn M.W."/>
            <person name="Halligan D.L."/>
            <person name="Halpern A.L."/>
            <person name="Halter G.M."/>
            <person name="Han M.V."/>
            <person name="Heger A."/>
            <person name="Hillier L."/>
            <person name="Hinrichs A.S."/>
            <person name="Holmes I."/>
            <person name="Hoskins R.A."/>
            <person name="Hubisz M.J."/>
            <person name="Hultmark D."/>
            <person name="Huntley M.A."/>
            <person name="Jaffe D.B."/>
            <person name="Jagadeeshan S."/>
            <person name="Jeck W.R."/>
            <person name="Johnson J."/>
            <person name="Jones C.D."/>
            <person name="Jordan W.C."/>
            <person name="Karpen G.H."/>
            <person name="Kataoka E."/>
            <person name="Keightley P.D."/>
            <person name="Kheradpour P."/>
            <person name="Kirkness E.F."/>
            <person name="Koerich L.B."/>
            <person name="Kristiansen K."/>
            <person name="Kudrna D."/>
            <person name="Kulathinal R.J."/>
            <person name="Kumar S."/>
            <person name="Kwok R."/>
            <person name="Lander E."/>
            <person name="Langley C.H."/>
            <person name="Lapoint R."/>
            <person name="Lazzaro B.P."/>
            <person name="Lee S.J."/>
            <person name="Levesque L."/>
            <person name="Li R."/>
            <person name="Lin C.F."/>
            <person name="Lin M.F."/>
            <person name="Lindblad-Toh K."/>
            <person name="Llopart A."/>
            <person name="Long M."/>
            <person name="Low L."/>
            <person name="Lozovsky E."/>
            <person name="Lu J."/>
            <person name="Luo M."/>
            <person name="Machado C.A."/>
            <person name="Makalowski W."/>
            <person name="Marzo M."/>
            <person name="Matsuda M."/>
            <person name="Matzkin L."/>
            <person name="McAllister B."/>
            <person name="McBride C.S."/>
            <person name="McKernan B."/>
            <person name="McKernan K."/>
            <person name="Mendez-Lago M."/>
            <person name="Minx P."/>
            <person name="Mollenhauer M.U."/>
            <person name="Montooth K."/>
            <person name="Mount S.M."/>
            <person name="Mu X."/>
            <person name="Myers E."/>
            <person name="Negre B."/>
            <person name="Newfeld S."/>
            <person name="Nielsen R."/>
            <person name="Noor M.A."/>
            <person name="O'Grady P."/>
            <person name="Pachter L."/>
            <person name="Papaceit M."/>
            <person name="Parisi M.J."/>
            <person name="Parisi M."/>
            <person name="Parts L."/>
            <person name="Pedersen J.S."/>
            <person name="Pesole G."/>
            <person name="Phillippy A.M."/>
            <person name="Ponting C.P."/>
            <person name="Pop M."/>
            <person name="Porcelli D."/>
            <person name="Powell J.R."/>
            <person name="Prohaska S."/>
            <person name="Pruitt K."/>
            <person name="Puig M."/>
            <person name="Quesneville H."/>
            <person name="Ram K.R."/>
            <person name="Rand D."/>
            <person name="Rasmussen M.D."/>
            <person name="Reed L.K."/>
            <person name="Reenan R."/>
            <person name="Reily A."/>
            <person name="Remington K.A."/>
            <person name="Rieger T.T."/>
            <person name="Ritchie M.G."/>
            <person name="Robin C."/>
            <person name="Rogers Y.H."/>
            <person name="Rohde C."/>
            <person name="Rozas J."/>
            <person name="Rubenfield M.J."/>
            <person name="Ruiz A."/>
            <person name="Russo S."/>
            <person name="Salzberg S.L."/>
            <person name="Sanchez-Gracia A."/>
            <person name="Saranga D.J."/>
            <person name="Sato H."/>
            <person name="Schaeffer S.W."/>
            <person name="Schatz M.C."/>
            <person name="Schlenke T."/>
            <person name="Schwartz R."/>
            <person name="Segarra C."/>
            <person name="Singh R.S."/>
            <person name="Sirot L."/>
            <person name="Sirota M."/>
            <person name="Sisneros N.B."/>
            <person name="Smith C.D."/>
            <person name="Smith T.F."/>
            <person name="Spieth J."/>
            <person name="Stage D.E."/>
            <person name="Stark A."/>
            <person name="Stephan W."/>
            <person name="Strausberg R.L."/>
            <person name="Strempel S."/>
            <person name="Sturgill D."/>
            <person name="Sutton G."/>
            <person name="Sutton G.G."/>
            <person name="Tao W."/>
            <person name="Teichmann S."/>
            <person name="Tobari Y.N."/>
            <person name="Tomimura Y."/>
            <person name="Tsolas J.M."/>
            <person name="Valente V.L."/>
            <person name="Venter E."/>
            <person name="Venter J.C."/>
            <person name="Vicario S."/>
            <person name="Vieira F.G."/>
            <person name="Vilella A.J."/>
            <person name="Villasante A."/>
            <person name="Walenz B."/>
            <person name="Wang J."/>
            <person name="Wasserman M."/>
            <person name="Watts T."/>
            <person name="Wilson D."/>
            <person name="Wilson R.K."/>
            <person name="Wing R.A."/>
            <person name="Wolfner M.F."/>
            <person name="Wong A."/>
            <person name="Wong G.K."/>
            <person name="Wu C.I."/>
            <person name="Wu G."/>
            <person name="Yamamoto D."/>
            <person name="Yang H.P."/>
            <person name="Yang S.P."/>
            <person name="Yorke J.A."/>
            <person name="Yoshida K."/>
            <person name="Zdobnov E."/>
            <person name="Zhang P."/>
            <person name="Zhang Y."/>
            <person name="Zimin A.V."/>
            <person name="Baldwin J."/>
            <person name="Abdouelleil A."/>
            <person name="Abdulkadir J."/>
            <person name="Abebe A."/>
            <person name="Abera B."/>
            <person name="Abreu J."/>
            <person name="Acer S.C."/>
            <person name="Aftuck L."/>
            <person name="Alexander A."/>
            <person name="An P."/>
            <person name="Anderson E."/>
            <person name="Anderson S."/>
            <person name="Arachi H."/>
            <person name="Azer M."/>
            <person name="Bachantsang P."/>
            <person name="Barry A."/>
            <person name="Bayul T."/>
            <person name="Berlin A."/>
            <person name="Bessette D."/>
            <person name="Bloom T."/>
            <person name="Blye J."/>
            <person name="Boguslavskiy L."/>
            <person name="Bonnet C."/>
            <person name="Boukhgalter B."/>
            <person name="Bourzgui I."/>
            <person name="Brown A."/>
            <person name="Cahill P."/>
            <person name="Channer S."/>
            <person name="Cheshatsang Y."/>
            <person name="Chuda L."/>
            <person name="Citroen M."/>
            <person name="Collymore A."/>
            <person name="Cooke P."/>
            <person name="Costello M."/>
            <person name="D'Aco K."/>
            <person name="Daza R."/>
            <person name="De Haan G."/>
            <person name="DeGray S."/>
            <person name="DeMaso C."/>
            <person name="Dhargay N."/>
            <person name="Dooley K."/>
            <person name="Dooley E."/>
            <person name="Doricent M."/>
            <person name="Dorje P."/>
            <person name="Dorjee K."/>
            <person name="Dupes A."/>
            <person name="Elong R."/>
            <person name="Falk J."/>
            <person name="Farina A."/>
            <person name="Faro S."/>
            <person name="Ferguson D."/>
            <person name="Fisher S."/>
            <person name="Foley C.D."/>
            <person name="Franke A."/>
            <person name="Friedrich D."/>
            <person name="Gadbois L."/>
            <person name="Gearin G."/>
            <person name="Gearin C.R."/>
            <person name="Giannoukos G."/>
            <person name="Goode T."/>
            <person name="Graham J."/>
            <person name="Grandbois E."/>
            <person name="Grewal S."/>
            <person name="Gyaltsen K."/>
            <person name="Hafez N."/>
            <person name="Hagos B."/>
            <person name="Hall J."/>
            <person name="Henson C."/>
            <person name="Hollinger A."/>
            <person name="Honan T."/>
            <person name="Huard M.D."/>
            <person name="Hughes L."/>
            <person name="Hurhula B."/>
            <person name="Husby M.E."/>
            <person name="Kamat A."/>
            <person name="Kanga B."/>
            <person name="Kashin S."/>
            <person name="Khazanovich D."/>
            <person name="Kisner P."/>
            <person name="Lance K."/>
            <person name="Lara M."/>
            <person name="Lee W."/>
            <person name="Lennon N."/>
            <person name="Letendre F."/>
            <person name="LeVine R."/>
            <person name="Lipovsky A."/>
            <person name="Liu X."/>
            <person name="Liu J."/>
            <person name="Liu S."/>
            <person name="Lokyitsang T."/>
            <person name="Lokyitsang Y."/>
            <person name="Lubonja R."/>
            <person name="Lui A."/>
            <person name="MacDonald P."/>
            <person name="Magnisalis V."/>
            <person name="Maru K."/>
            <person name="Matthews C."/>
            <person name="McCusker W."/>
            <person name="McDonough S."/>
            <person name="Mehta T."/>
            <person name="Meldrim J."/>
            <person name="Meneus L."/>
            <person name="Mihai O."/>
            <person name="Mihalev A."/>
            <person name="Mihova T."/>
            <person name="Mittelman R."/>
            <person name="Mlenga V."/>
            <person name="Montmayeur A."/>
            <person name="Mulrain L."/>
            <person name="Navidi A."/>
            <person name="Naylor J."/>
            <person name="Negash T."/>
            <person name="Nguyen T."/>
            <person name="Nguyen N."/>
            <person name="Nicol R."/>
            <person name="Norbu C."/>
            <person name="Norbu N."/>
            <person name="Novod N."/>
            <person name="O'Neill B."/>
            <person name="Osman S."/>
            <person name="Markiewicz E."/>
            <person name="Oyono O.L."/>
            <person name="Patti C."/>
            <person name="Phunkhang P."/>
            <person name="Pierre F."/>
            <person name="Priest M."/>
            <person name="Raghuraman S."/>
            <person name="Rege F."/>
            <person name="Reyes R."/>
            <person name="Rise C."/>
            <person name="Rogov P."/>
            <person name="Ross K."/>
            <person name="Ryan E."/>
            <person name="Settipalli S."/>
            <person name="Shea T."/>
            <person name="Sherpa N."/>
            <person name="Shi L."/>
            <person name="Shih D."/>
            <person name="Sparrow T."/>
            <person name="Spaulding J."/>
            <person name="Stalker J."/>
            <person name="Stange-Thomann N."/>
            <person name="Stavropoulos S."/>
            <person name="Stone C."/>
            <person name="Strader C."/>
            <person name="Tesfaye S."/>
            <person name="Thomson T."/>
            <person name="Thoulutsang Y."/>
            <person name="Thoulutsang D."/>
            <person name="Topham K."/>
            <person name="Topping I."/>
            <person name="Tsamla T."/>
            <person name="Vassiliev H."/>
            <person name="Vo A."/>
            <person name="Wangchuk T."/>
            <person name="Wangdi T."/>
            <person name="Weiand M."/>
            <person name="Wilkinson J."/>
            <person name="Wilson A."/>
            <person name="Yadav S."/>
            <person name="Young G."/>
            <person name="Yu Q."/>
            <person name="Zembek L."/>
            <person name="Zhong D."/>
            <person name="Zimmer A."/>
            <person name="Zwirko Z."/>
            <person name="Jaffe D.B."/>
            <person name="Alvarez P."/>
            <person name="Brockman W."/>
            <person name="Butler J."/>
            <person name="Chin C."/>
            <person name="Gnerre S."/>
            <person name="Grabherr M."/>
            <person name="Kleber M."/>
            <person name="Mauceli E."/>
            <person name="MacCallum I."/>
        </authorList>
    </citation>
    <scope>NUCLEOTIDE SEQUENCE [LARGE SCALE GENOMIC DNA]</scope>
    <source>
        <strain evidence="2">Tai18E2 / Tucson 14021-0261.01</strain>
    </source>
</reference>
<sequence length="55" mass="5857">MGSCLLINGVVLHGAGKGFPVTKLSYQSYVCACFAPKFWVFSLTQTSTEAGLVNN</sequence>
<keyword evidence="2" id="KW-1185">Reference proteome</keyword>
<gene>
    <name evidence="1" type="primary">Dyak\GE27952</name>
    <name evidence="1" type="synonym">GE27952</name>
    <name evidence="1" type="ORF">Dyak_GE27952</name>
</gene>
<accession>A0A0R1DUG0</accession>
<dbReference type="KEGG" id="dya:Dyak_GE27952"/>
<dbReference type="EMBL" id="CM000158">
    <property type="protein sequence ID" value="KRJ98777.1"/>
    <property type="molecule type" value="Genomic_DNA"/>
</dbReference>
<reference evidence="1 2" key="2">
    <citation type="journal article" date="2007" name="PLoS Biol.">
        <title>Principles of genome evolution in the Drosophila melanogaster species group.</title>
        <authorList>
            <person name="Ranz J.M."/>
            <person name="Maurin D."/>
            <person name="Chan Y.S."/>
            <person name="von Grotthuss M."/>
            <person name="Hillier L.W."/>
            <person name="Roote J."/>
            <person name="Ashburner M."/>
            <person name="Bergman C.M."/>
        </authorList>
    </citation>
    <scope>NUCLEOTIDE SEQUENCE [LARGE SCALE GENOMIC DNA]</scope>
    <source>
        <strain evidence="2">Tai18E2 / Tucson 14021-0261.01</strain>
    </source>
</reference>
<proteinExistence type="predicted"/>